<proteinExistence type="predicted"/>
<protein>
    <recommendedName>
        <fullName evidence="3">Lipoprotein</fullName>
    </recommendedName>
</protein>
<evidence type="ECO:0000313" key="1">
    <source>
        <dbReference type="EMBL" id="NIJ22459.1"/>
    </source>
</evidence>
<dbReference type="Proteomes" id="UP000788153">
    <property type="component" value="Unassembled WGS sequence"/>
</dbReference>
<sequence>MLSGCVTTQERPAVEGPVGIGQTAYVDGPRVRPLRVVEDSRCPMNARCVWAGRVVVRAAVITGLKTRTMDLMLGEPMRVADGMLTLVSVTPDRMAGTQPTKREDYHFVFEFSGGL</sequence>
<accession>A0ABX0TYR8</accession>
<evidence type="ECO:0000313" key="2">
    <source>
        <dbReference type="Proteomes" id="UP000788153"/>
    </source>
</evidence>
<keyword evidence="2" id="KW-1185">Reference proteome</keyword>
<dbReference type="EMBL" id="JAASQP010000001">
    <property type="protein sequence ID" value="NIJ22459.1"/>
    <property type="molecule type" value="Genomic_DNA"/>
</dbReference>
<gene>
    <name evidence="1" type="ORF">FHT01_000001</name>
</gene>
<evidence type="ECO:0008006" key="3">
    <source>
        <dbReference type="Google" id="ProtNLM"/>
    </source>
</evidence>
<organism evidence="1 2">
    <name type="scientific">Sphingomonas japonica</name>
    <dbReference type="NCBI Taxonomy" id="511662"/>
    <lineage>
        <taxon>Bacteria</taxon>
        <taxon>Pseudomonadati</taxon>
        <taxon>Pseudomonadota</taxon>
        <taxon>Alphaproteobacteria</taxon>
        <taxon>Sphingomonadales</taxon>
        <taxon>Sphingomonadaceae</taxon>
        <taxon>Sphingomonas</taxon>
    </lineage>
</organism>
<reference evidence="1 2" key="1">
    <citation type="submission" date="2020-03" db="EMBL/GenBank/DDBJ databases">
        <title>Genomic Encyclopedia of Type Strains, Phase IV (KMG-IV): sequencing the most valuable type-strain genomes for metagenomic binning, comparative biology and taxonomic classification.</title>
        <authorList>
            <person name="Goeker M."/>
        </authorList>
    </citation>
    <scope>NUCLEOTIDE SEQUENCE [LARGE SCALE GENOMIC DNA]</scope>
    <source>
        <strain evidence="1 2">DSM 22753</strain>
    </source>
</reference>
<name>A0ABX0TYR8_9SPHN</name>
<comment type="caution">
    <text evidence="1">The sequence shown here is derived from an EMBL/GenBank/DDBJ whole genome shotgun (WGS) entry which is preliminary data.</text>
</comment>